<dbReference type="InterPro" id="IPR029063">
    <property type="entry name" value="SAM-dependent_MTases_sf"/>
</dbReference>
<accession>A0A7C5NVU3</accession>
<comment type="caution">
    <text evidence="1">The sequence shown here is derived from an EMBL/GenBank/DDBJ whole genome shotgun (WGS) entry which is preliminary data.</text>
</comment>
<keyword evidence="1" id="KW-0808">Transferase</keyword>
<sequence length="219" mass="25608">MSLCFRDDYLVEISKNKSVLHIGAANYPEYKELLKEGKLIHLKISKVAKEVIGIDISLEAVNYLRDHGIKNIFWGDIVAGEYEINLNQKTFEVILFPEVIEHISNPGMALENIKKLMSKESTLIITTPNAYHIKDIVKYILTGVDSPYPDHVMLFSTRTISRLLERHGFYIEEITFCLYSDRENFNNKNLWGKFVENVIYWRKPFRPNLIIKAKRWNNI</sequence>
<dbReference type="Pfam" id="PF13489">
    <property type="entry name" value="Methyltransf_23"/>
    <property type="match status" value="1"/>
</dbReference>
<dbReference type="Gene3D" id="3.40.50.150">
    <property type="entry name" value="Vaccinia Virus protein VP39"/>
    <property type="match status" value="1"/>
</dbReference>
<dbReference type="EMBL" id="DRTU01000257">
    <property type="protein sequence ID" value="HHI01064.1"/>
    <property type="molecule type" value="Genomic_DNA"/>
</dbReference>
<gene>
    <name evidence="1" type="ORF">ENL40_06330</name>
</gene>
<dbReference type="SUPFAM" id="SSF53335">
    <property type="entry name" value="S-adenosyl-L-methionine-dependent methyltransferases"/>
    <property type="match status" value="1"/>
</dbReference>
<dbReference type="Proteomes" id="UP000886217">
    <property type="component" value="Unassembled WGS sequence"/>
</dbReference>
<evidence type="ECO:0000313" key="1">
    <source>
        <dbReference type="EMBL" id="HHI01064.1"/>
    </source>
</evidence>
<dbReference type="GO" id="GO:0032259">
    <property type="term" value="P:methylation"/>
    <property type="evidence" value="ECO:0007669"/>
    <property type="project" value="UniProtKB-KW"/>
</dbReference>
<dbReference type="AlphaFoldDB" id="A0A7C5NVU3"/>
<organism evidence="1">
    <name type="scientific">Thermococcus litoralis</name>
    <dbReference type="NCBI Taxonomy" id="2265"/>
    <lineage>
        <taxon>Archaea</taxon>
        <taxon>Methanobacteriati</taxon>
        <taxon>Methanobacteriota</taxon>
        <taxon>Thermococci</taxon>
        <taxon>Thermococcales</taxon>
        <taxon>Thermococcaceae</taxon>
        <taxon>Thermococcus</taxon>
    </lineage>
</organism>
<dbReference type="GO" id="GO:0008168">
    <property type="term" value="F:methyltransferase activity"/>
    <property type="evidence" value="ECO:0007669"/>
    <property type="project" value="UniProtKB-KW"/>
</dbReference>
<name>A0A7C5NVU3_THELI</name>
<reference evidence="1" key="1">
    <citation type="journal article" date="2020" name="mSystems">
        <title>Genome- and Community-Level Interaction Insights into Carbon Utilization and Element Cycling Functions of Hydrothermarchaeota in Hydrothermal Sediment.</title>
        <authorList>
            <person name="Zhou Z."/>
            <person name="Liu Y."/>
            <person name="Xu W."/>
            <person name="Pan J."/>
            <person name="Luo Z.H."/>
            <person name="Li M."/>
        </authorList>
    </citation>
    <scope>NUCLEOTIDE SEQUENCE [LARGE SCALE GENOMIC DNA]</scope>
    <source>
        <strain evidence="1">HyVt-93</strain>
    </source>
</reference>
<proteinExistence type="predicted"/>
<keyword evidence="1" id="KW-0489">Methyltransferase</keyword>
<protein>
    <submittedName>
        <fullName evidence="1">Class I SAM-dependent methyltransferase</fullName>
    </submittedName>
</protein>